<dbReference type="AlphaFoldDB" id="A0AAN4ZH45"/>
<proteinExistence type="predicted"/>
<accession>A0AAN4ZH45</accession>
<gene>
    <name evidence="1" type="ORF">PMAYCL1PPCAC_11333</name>
</gene>
<reference evidence="2" key="1">
    <citation type="submission" date="2022-10" db="EMBL/GenBank/DDBJ databases">
        <title>Genome assembly of Pristionchus species.</title>
        <authorList>
            <person name="Yoshida K."/>
            <person name="Sommer R.J."/>
        </authorList>
    </citation>
    <scope>NUCLEOTIDE SEQUENCE [LARGE SCALE GENOMIC DNA]</scope>
    <source>
        <strain evidence="2">RS5460</strain>
    </source>
</reference>
<dbReference type="EMBL" id="BTRK01000003">
    <property type="protein sequence ID" value="GMR41138.1"/>
    <property type="molecule type" value="Genomic_DNA"/>
</dbReference>
<evidence type="ECO:0000313" key="2">
    <source>
        <dbReference type="Proteomes" id="UP001328107"/>
    </source>
</evidence>
<name>A0AAN4ZH45_9BILA</name>
<protein>
    <submittedName>
        <fullName evidence="1">Uncharacterized protein</fullName>
    </submittedName>
</protein>
<evidence type="ECO:0000313" key="1">
    <source>
        <dbReference type="EMBL" id="GMR41138.1"/>
    </source>
</evidence>
<keyword evidence="2" id="KW-1185">Reference proteome</keyword>
<dbReference type="Proteomes" id="UP001328107">
    <property type="component" value="Unassembled WGS sequence"/>
</dbReference>
<organism evidence="1 2">
    <name type="scientific">Pristionchus mayeri</name>
    <dbReference type="NCBI Taxonomy" id="1317129"/>
    <lineage>
        <taxon>Eukaryota</taxon>
        <taxon>Metazoa</taxon>
        <taxon>Ecdysozoa</taxon>
        <taxon>Nematoda</taxon>
        <taxon>Chromadorea</taxon>
        <taxon>Rhabditida</taxon>
        <taxon>Rhabditina</taxon>
        <taxon>Diplogasteromorpha</taxon>
        <taxon>Diplogasteroidea</taxon>
        <taxon>Neodiplogasteridae</taxon>
        <taxon>Pristionchus</taxon>
    </lineage>
</organism>
<comment type="caution">
    <text evidence="1">The sequence shown here is derived from an EMBL/GenBank/DDBJ whole genome shotgun (WGS) entry which is preliminary data.</text>
</comment>
<sequence length="70" mass="8231">MGVRYIIDRSNHWKRRLGLNRGFFMLRNRCARAIPASSVKLKRNPIQPMRERLPPTLSIIVFRQGGQPEE</sequence>